<dbReference type="RefSeq" id="WP_157624100.1">
    <property type="nucleotide sequence ID" value="NZ_JBHEZZ010000036.1"/>
</dbReference>
<keyword evidence="2" id="KW-1185">Reference proteome</keyword>
<comment type="caution">
    <text evidence="1">The sequence shown here is derived from an EMBL/GenBank/DDBJ whole genome shotgun (WGS) entry which is preliminary data.</text>
</comment>
<evidence type="ECO:0000313" key="2">
    <source>
        <dbReference type="Proteomes" id="UP001592528"/>
    </source>
</evidence>
<protein>
    <submittedName>
        <fullName evidence="1">Uncharacterized protein</fullName>
    </submittedName>
</protein>
<sequence length="145" mass="15926">MALRIGDEVIVSCEAASARVVAVDSRYITLEWPWGAIDNSTNFRWNGRFSLPWGDSNHEWVPYRLEPAAPALRAGDVCTVSIPPTRLCVGHYEEYDPPRNLGWAPAPTAGIYVVPPGKSLDAEEDKGCMLYLGGAEPYHVEPVQG</sequence>
<proteinExistence type="predicted"/>
<reference evidence="1 2" key="1">
    <citation type="submission" date="2024-09" db="EMBL/GenBank/DDBJ databases">
        <authorList>
            <person name="Lee S.D."/>
        </authorList>
    </citation>
    <scope>NUCLEOTIDE SEQUENCE [LARGE SCALE GENOMIC DNA]</scope>
    <source>
        <strain evidence="1 2">N1-5</strain>
    </source>
</reference>
<organism evidence="1 2">
    <name type="scientific">Streptacidiphilus cavernicola</name>
    <dbReference type="NCBI Taxonomy" id="3342716"/>
    <lineage>
        <taxon>Bacteria</taxon>
        <taxon>Bacillati</taxon>
        <taxon>Actinomycetota</taxon>
        <taxon>Actinomycetes</taxon>
        <taxon>Kitasatosporales</taxon>
        <taxon>Streptomycetaceae</taxon>
        <taxon>Streptacidiphilus</taxon>
    </lineage>
</organism>
<dbReference type="Proteomes" id="UP001592528">
    <property type="component" value="Unassembled WGS sequence"/>
</dbReference>
<gene>
    <name evidence="1" type="ORF">ACEZDJ_37395</name>
</gene>
<dbReference type="EMBL" id="JBHEZZ010000036">
    <property type="protein sequence ID" value="MFC1406974.1"/>
    <property type="molecule type" value="Genomic_DNA"/>
</dbReference>
<name>A0ABV6UZT0_9ACTN</name>
<evidence type="ECO:0000313" key="1">
    <source>
        <dbReference type="EMBL" id="MFC1406974.1"/>
    </source>
</evidence>
<accession>A0ABV6UZT0</accession>